<accession>A0A819RRR7</accession>
<evidence type="ECO:0000313" key="1">
    <source>
        <dbReference type="EMBL" id="CAF0829497.1"/>
    </source>
</evidence>
<dbReference type="EMBL" id="CAJNOE010000057">
    <property type="protein sequence ID" value="CAF0829497.1"/>
    <property type="molecule type" value="Genomic_DNA"/>
</dbReference>
<dbReference type="Proteomes" id="UP000663860">
    <property type="component" value="Unassembled WGS sequence"/>
</dbReference>
<evidence type="ECO:0000313" key="3">
    <source>
        <dbReference type="Proteomes" id="UP000663868"/>
    </source>
</evidence>
<dbReference type="AlphaFoldDB" id="A0A819RRR7"/>
<proteinExistence type="predicted"/>
<comment type="caution">
    <text evidence="2">The sequence shown here is derived from an EMBL/GenBank/DDBJ whole genome shotgun (WGS) entry which is preliminary data.</text>
</comment>
<gene>
    <name evidence="1" type="ORF">IZO911_LOCUS8450</name>
    <name evidence="2" type="ORF">KXQ929_LOCUS31568</name>
</gene>
<protein>
    <submittedName>
        <fullName evidence="2">Uncharacterized protein</fullName>
    </submittedName>
</protein>
<sequence length="123" mass="14105">MINYSSQVPVDIGEEFRLDEENDDDNIKDNTQVELNDATVFDPQNNDSSDEEDLLNSTKSDLHGIRIADDINPALMQSYFKIKINDNIKYLHKQSACWLLTSNLTNLSNDRLARVMKQRADVD</sequence>
<dbReference type="Proteomes" id="UP000663868">
    <property type="component" value="Unassembled WGS sequence"/>
</dbReference>
<reference evidence="2" key="1">
    <citation type="submission" date="2021-02" db="EMBL/GenBank/DDBJ databases">
        <authorList>
            <person name="Nowell W R."/>
        </authorList>
    </citation>
    <scope>NUCLEOTIDE SEQUENCE</scope>
</reference>
<organism evidence="2 3">
    <name type="scientific">Adineta steineri</name>
    <dbReference type="NCBI Taxonomy" id="433720"/>
    <lineage>
        <taxon>Eukaryota</taxon>
        <taxon>Metazoa</taxon>
        <taxon>Spiralia</taxon>
        <taxon>Gnathifera</taxon>
        <taxon>Rotifera</taxon>
        <taxon>Eurotatoria</taxon>
        <taxon>Bdelloidea</taxon>
        <taxon>Adinetida</taxon>
        <taxon>Adinetidae</taxon>
        <taxon>Adineta</taxon>
    </lineage>
</organism>
<evidence type="ECO:0000313" key="2">
    <source>
        <dbReference type="EMBL" id="CAF4051580.1"/>
    </source>
</evidence>
<dbReference type="EMBL" id="CAJOBB010003648">
    <property type="protein sequence ID" value="CAF4051580.1"/>
    <property type="molecule type" value="Genomic_DNA"/>
</dbReference>
<name>A0A819RRR7_9BILA</name>